<proteinExistence type="predicted"/>
<feature type="region of interest" description="Disordered" evidence="1">
    <location>
        <begin position="22"/>
        <end position="67"/>
    </location>
</feature>
<accession>A0ABN9KT85</accession>
<dbReference type="Proteomes" id="UP001176940">
    <property type="component" value="Unassembled WGS sequence"/>
</dbReference>
<name>A0ABN9KT85_9NEOB</name>
<reference evidence="2" key="1">
    <citation type="submission" date="2023-07" db="EMBL/GenBank/DDBJ databases">
        <authorList>
            <person name="Stuckert A."/>
        </authorList>
    </citation>
    <scope>NUCLEOTIDE SEQUENCE</scope>
</reference>
<evidence type="ECO:0000313" key="2">
    <source>
        <dbReference type="EMBL" id="CAJ0919948.1"/>
    </source>
</evidence>
<evidence type="ECO:0000313" key="3">
    <source>
        <dbReference type="Proteomes" id="UP001176940"/>
    </source>
</evidence>
<keyword evidence="3" id="KW-1185">Reference proteome</keyword>
<comment type="caution">
    <text evidence="2">The sequence shown here is derived from an EMBL/GenBank/DDBJ whole genome shotgun (WGS) entry which is preliminary data.</text>
</comment>
<organism evidence="2 3">
    <name type="scientific">Ranitomeya imitator</name>
    <name type="common">mimic poison frog</name>
    <dbReference type="NCBI Taxonomy" id="111125"/>
    <lineage>
        <taxon>Eukaryota</taxon>
        <taxon>Metazoa</taxon>
        <taxon>Chordata</taxon>
        <taxon>Craniata</taxon>
        <taxon>Vertebrata</taxon>
        <taxon>Euteleostomi</taxon>
        <taxon>Amphibia</taxon>
        <taxon>Batrachia</taxon>
        <taxon>Anura</taxon>
        <taxon>Neobatrachia</taxon>
        <taxon>Hyloidea</taxon>
        <taxon>Dendrobatidae</taxon>
        <taxon>Dendrobatinae</taxon>
        <taxon>Ranitomeya</taxon>
    </lineage>
</organism>
<protein>
    <submittedName>
        <fullName evidence="2">Uncharacterized protein</fullName>
    </submittedName>
</protein>
<gene>
    <name evidence="2" type="ORF">RIMI_LOCUS1155546</name>
</gene>
<evidence type="ECO:0000256" key="1">
    <source>
        <dbReference type="SAM" id="MobiDB-lite"/>
    </source>
</evidence>
<sequence length="79" mass="8615">MTAERNYRERTLGDLCEAHTLVSQAAGRAPETEPQPSSSREAEESNGEEEQRVQEAGASSAQGERLNAVKKRCPCQALL</sequence>
<dbReference type="EMBL" id="CAUEEQ010001488">
    <property type="protein sequence ID" value="CAJ0919948.1"/>
    <property type="molecule type" value="Genomic_DNA"/>
</dbReference>